<organism evidence="1 2">
    <name type="scientific">Neophaeococcomyces mojaviensis</name>
    <dbReference type="NCBI Taxonomy" id="3383035"/>
    <lineage>
        <taxon>Eukaryota</taxon>
        <taxon>Fungi</taxon>
        <taxon>Dikarya</taxon>
        <taxon>Ascomycota</taxon>
        <taxon>Pezizomycotina</taxon>
        <taxon>Eurotiomycetes</taxon>
        <taxon>Chaetothyriomycetidae</taxon>
        <taxon>Chaetothyriales</taxon>
        <taxon>Chaetothyriales incertae sedis</taxon>
        <taxon>Neophaeococcomyces</taxon>
    </lineage>
</organism>
<evidence type="ECO:0000313" key="2">
    <source>
        <dbReference type="Proteomes" id="UP001172386"/>
    </source>
</evidence>
<proteinExistence type="predicted"/>
<keyword evidence="1" id="KW-0378">Hydrolase</keyword>
<accession>A0ACC2ZWX9</accession>
<sequence>MDLDPDIAVPSIEPKEMMGTSSAARLSDSARNVSSRTNNSRLDSSPSRTPFKTPRSRPSTPGTTTISRSPSVSSLRHEGSTPKLDRKRSAPNLSIPRSATPGHQPQFRRASSNLNPATPTRMKSLERPRLTPSSVAKDYFRKELATHSRTGSKVVVFTHDSCYGHRFSRPRSTKATLASIVERPERIHATLLGASTAYVRLGDRHKDGKYGPHPDQDPETISGPPFTIRKSTRSIPLNHPAVTSVHGTKWMDGLQIMCDTAEANLAMGRKELSRPVSHTKDAKGNVLPALHSGDLYLSAESLAALQGCLGGVCDAVDTIFQSETAQRAFVCIRPPGHHCASDMPSGFCWLNNVHVGISYAAMNYGLTHAAIIDFDLHHGDGSQTITWDHNRTVNTMQNPKSAPAHKKIPIGYYSMHDINSYPCEYGDEEKVRNASTCLHTAHGQSIWNVHLEPWRSHVDFWHLYHSKYSVLLEKAQSFLLHHSDQIRQSGGLPKAAIFLSSGFDASEWESEFMQRHEVNVPTDFYAKFTADVVELSTQAGLGVDGRVISVLEGGYSDRALASGVLSHLCGLTHNIEQVAEPKIEHGLIGPVPEAVTPEMMTYDPDWWSVEHLEFLEAMVSGNLPQPPTKAKDKPLSSYTSPTQASTAKMTEVAKERKSLSAQLDARLQLENAPPEPPPEVDWVTAAYELSRLLIPDDRQTLSCTHEELNVENSRARRDRQSLVSAVLSDGVEEKMQLRDRKPKQTNLSTSQSKTATRTTNRRTTIAAASELPDPLALEPSRLRRRSSAASSVLAGFHDLKLEDGANENNIRSSSRIDSTAVSKPQAPLPVKKTRVPAVKKPTSASSSPRKPKAVADTSARLGTVSETKVSNSAGASKPEQSTDSVPNKATQDGMDDLTNGMKKISIKLKMPTEEQHKSNQRLAEEPSKAKARVARKPPVARTVNAKTKISAGSKAAASNHSTSGPQRQPEPENTPVTAPSTGDVNTNEAVTISTSVTAPTSISDIQTDDAHDHDLSSRAPFEGVIGTKSDPSEIVRTIPAIISPSETAPQVPTPELVSKDNATQQISSLPSLVEPASGDANNTISYPTISLINESTTSSQAELAESKENGSSTSIWDLPATPQKSAD</sequence>
<dbReference type="EMBL" id="JAPDRQ010000213">
    <property type="protein sequence ID" value="KAJ9652159.1"/>
    <property type="molecule type" value="Genomic_DNA"/>
</dbReference>
<evidence type="ECO:0000313" key="1">
    <source>
        <dbReference type="EMBL" id="KAJ9652159.1"/>
    </source>
</evidence>
<keyword evidence="2" id="KW-1185">Reference proteome</keyword>
<protein>
    <submittedName>
        <fullName evidence="1">Histone deacetylase</fullName>
        <ecNumber evidence="1">3.5.1.98</ecNumber>
    </submittedName>
</protein>
<name>A0ACC2ZWX9_9EURO</name>
<comment type="caution">
    <text evidence="1">The sequence shown here is derived from an EMBL/GenBank/DDBJ whole genome shotgun (WGS) entry which is preliminary data.</text>
</comment>
<dbReference type="Proteomes" id="UP001172386">
    <property type="component" value="Unassembled WGS sequence"/>
</dbReference>
<reference evidence="1" key="1">
    <citation type="submission" date="2022-10" db="EMBL/GenBank/DDBJ databases">
        <title>Culturing micro-colonial fungi from biological soil crusts in the Mojave desert and describing Neophaeococcomyces mojavensis, and introducing the new genera and species Taxawa tesnikishii.</title>
        <authorList>
            <person name="Kurbessoian T."/>
            <person name="Stajich J.E."/>
        </authorList>
    </citation>
    <scope>NUCLEOTIDE SEQUENCE</scope>
    <source>
        <strain evidence="1">JES_112</strain>
    </source>
</reference>
<gene>
    <name evidence="1" type="primary">HOS3</name>
    <name evidence="1" type="ORF">H2198_008581</name>
</gene>
<dbReference type="EC" id="3.5.1.98" evidence="1"/>